<proteinExistence type="predicted"/>
<dbReference type="PRINTS" id="PR00455">
    <property type="entry name" value="HTHTETR"/>
</dbReference>
<evidence type="ECO:0000259" key="3">
    <source>
        <dbReference type="PROSITE" id="PS50977"/>
    </source>
</evidence>
<dbReference type="PANTHER" id="PTHR43479">
    <property type="entry name" value="ACREF/ENVCD OPERON REPRESSOR-RELATED"/>
    <property type="match status" value="1"/>
</dbReference>
<dbReference type="SUPFAM" id="SSF48498">
    <property type="entry name" value="Tetracyclin repressor-like, C-terminal domain"/>
    <property type="match status" value="1"/>
</dbReference>
<evidence type="ECO:0000313" key="4">
    <source>
        <dbReference type="EMBL" id="AGA68415.1"/>
    </source>
</evidence>
<name>L0F5U1_DESDL</name>
<keyword evidence="5" id="KW-1185">Reference proteome</keyword>
<dbReference type="InterPro" id="IPR036271">
    <property type="entry name" value="Tet_transcr_reg_TetR-rel_C_sf"/>
</dbReference>
<dbReference type="Proteomes" id="UP000010797">
    <property type="component" value="Chromosome"/>
</dbReference>
<dbReference type="PANTHER" id="PTHR43479:SF11">
    <property type="entry name" value="ACREF_ENVCD OPERON REPRESSOR-RELATED"/>
    <property type="match status" value="1"/>
</dbReference>
<feature type="DNA-binding region" description="H-T-H motif" evidence="2">
    <location>
        <begin position="36"/>
        <end position="55"/>
    </location>
</feature>
<dbReference type="HOGENOM" id="CLU_069356_12_2_9"/>
<reference evidence="5" key="1">
    <citation type="submission" date="2012-02" db="EMBL/GenBank/DDBJ databases">
        <title>Complete sequence of Desulfitobacterium dichloroeliminans LMG P-21439.</title>
        <authorList>
            <person name="Lucas S."/>
            <person name="Han J."/>
            <person name="Lapidus A."/>
            <person name="Cheng J.-F."/>
            <person name="Goodwin L."/>
            <person name="Pitluck S."/>
            <person name="Peters L."/>
            <person name="Ovchinnikova G."/>
            <person name="Teshima H."/>
            <person name="Detter J.C."/>
            <person name="Han C."/>
            <person name="Tapia R."/>
            <person name="Land M."/>
            <person name="Hauser L."/>
            <person name="Kyrpides N."/>
            <person name="Ivanova N."/>
            <person name="Pagani I."/>
            <person name="Kruse T."/>
            <person name="de Vos W.M."/>
            <person name="Boon N."/>
            <person name="Smidt H."/>
            <person name="Woyke T."/>
        </authorList>
    </citation>
    <scope>NUCLEOTIDE SEQUENCE [LARGE SCALE GENOMIC DNA]</scope>
    <source>
        <strain evidence="5">LMG P-21439 / DCA1</strain>
    </source>
</reference>
<dbReference type="PROSITE" id="PS50977">
    <property type="entry name" value="HTH_TETR_2"/>
    <property type="match status" value="1"/>
</dbReference>
<dbReference type="SUPFAM" id="SSF46689">
    <property type="entry name" value="Homeodomain-like"/>
    <property type="match status" value="1"/>
</dbReference>
<sequence length="204" mass="23770">MTMPMNRRERKKEETRLNIIDCSIELFRAKGFQETSMEEIATKTDIAKGTLYNYFENKESILSAYVQSSIMDFGEELESLLKDHSGIEARLRLLLDFRHDFFGKDPELTAIYLSYRMQNLFNGPTSPFEHPERSGLEKVILKILLEAQKNKEIRDDMPVTVLARSFQLITVNYFISCQFSQESAELEHLREQLITLFLNGAKQN</sequence>
<dbReference type="PROSITE" id="PS01081">
    <property type="entry name" value="HTH_TETR_1"/>
    <property type="match status" value="1"/>
</dbReference>
<dbReference type="STRING" id="871963.Desdi_0892"/>
<gene>
    <name evidence="4" type="ordered locus">Desdi_0892</name>
</gene>
<keyword evidence="1 2" id="KW-0238">DNA-binding</keyword>
<dbReference type="Gene3D" id="1.10.357.10">
    <property type="entry name" value="Tetracycline Repressor, domain 2"/>
    <property type="match status" value="1"/>
</dbReference>
<evidence type="ECO:0000313" key="5">
    <source>
        <dbReference type="Proteomes" id="UP000010797"/>
    </source>
</evidence>
<protein>
    <submittedName>
        <fullName evidence="4">Transcriptional regulator</fullName>
    </submittedName>
</protein>
<dbReference type="GO" id="GO:0003677">
    <property type="term" value="F:DNA binding"/>
    <property type="evidence" value="ECO:0007669"/>
    <property type="project" value="UniProtKB-UniRule"/>
</dbReference>
<dbReference type="Pfam" id="PF00440">
    <property type="entry name" value="TetR_N"/>
    <property type="match status" value="1"/>
</dbReference>
<dbReference type="KEGG" id="ddl:Desdi_0892"/>
<dbReference type="AlphaFoldDB" id="L0F5U1"/>
<dbReference type="eggNOG" id="COG1309">
    <property type="taxonomic scope" value="Bacteria"/>
</dbReference>
<evidence type="ECO:0000256" key="2">
    <source>
        <dbReference type="PROSITE-ProRule" id="PRU00335"/>
    </source>
</evidence>
<dbReference type="InterPro" id="IPR050624">
    <property type="entry name" value="HTH-type_Tx_Regulator"/>
</dbReference>
<dbReference type="RefSeq" id="WP_015261416.1">
    <property type="nucleotide sequence ID" value="NC_019903.1"/>
</dbReference>
<dbReference type="InterPro" id="IPR009057">
    <property type="entry name" value="Homeodomain-like_sf"/>
</dbReference>
<dbReference type="EMBL" id="CP003344">
    <property type="protein sequence ID" value="AGA68415.1"/>
    <property type="molecule type" value="Genomic_DNA"/>
</dbReference>
<organism evidence="4 5">
    <name type="scientific">Desulfitobacterium dichloroeliminans (strain LMG P-21439 / DCA1)</name>
    <dbReference type="NCBI Taxonomy" id="871963"/>
    <lineage>
        <taxon>Bacteria</taxon>
        <taxon>Bacillati</taxon>
        <taxon>Bacillota</taxon>
        <taxon>Clostridia</taxon>
        <taxon>Eubacteriales</taxon>
        <taxon>Desulfitobacteriaceae</taxon>
        <taxon>Desulfitobacterium</taxon>
    </lineage>
</organism>
<accession>L0F5U1</accession>
<dbReference type="InterPro" id="IPR001647">
    <property type="entry name" value="HTH_TetR"/>
</dbReference>
<dbReference type="InterPro" id="IPR023772">
    <property type="entry name" value="DNA-bd_HTH_TetR-type_CS"/>
</dbReference>
<evidence type="ECO:0000256" key="1">
    <source>
        <dbReference type="ARBA" id="ARBA00023125"/>
    </source>
</evidence>
<feature type="domain" description="HTH tetR-type" evidence="3">
    <location>
        <begin position="13"/>
        <end position="73"/>
    </location>
</feature>